<accession>W8YDP9</accession>
<dbReference type="Proteomes" id="UP000030682">
    <property type="component" value="Unassembled WGS sequence"/>
</dbReference>
<evidence type="ECO:0000313" key="1">
    <source>
        <dbReference type="EMBL" id="CDN39669.1"/>
    </source>
</evidence>
<evidence type="ECO:0008006" key="2">
    <source>
        <dbReference type="Google" id="ProtNLM"/>
    </source>
</evidence>
<reference evidence="1" key="1">
    <citation type="submission" date="2014-01" db="EMBL/GenBank/DDBJ databases">
        <title>Draft genome sequence of highly nematicidal Bacillus thuringiensis DB27.</title>
        <authorList>
            <person name="Iatsenko I."/>
            <person name="Pickard D."/>
            <person name="Corton C."/>
            <person name="Dougan G."/>
            <person name="Sommer R.J."/>
        </authorList>
    </citation>
    <scope>NUCLEOTIDE SEQUENCE [LARGE SCALE GENOMIC DNA]</scope>
    <source>
        <strain evidence="1">DB27</strain>
    </source>
</reference>
<organism evidence="1">
    <name type="scientific">Bacillus thuringiensis DB27</name>
    <dbReference type="NCBI Taxonomy" id="1431339"/>
    <lineage>
        <taxon>Bacteria</taxon>
        <taxon>Bacillati</taxon>
        <taxon>Bacillota</taxon>
        <taxon>Bacilli</taxon>
        <taxon>Bacillales</taxon>
        <taxon>Bacillaceae</taxon>
        <taxon>Bacillus</taxon>
        <taxon>Bacillus cereus group</taxon>
    </lineage>
</organism>
<gene>
    <name evidence="1" type="ORF">BTDB27_p000332</name>
</gene>
<dbReference type="RefSeq" id="WP_030030240.1">
    <property type="nucleotide sequence ID" value="NZ_HG810024.1"/>
</dbReference>
<dbReference type="EMBL" id="HG810024">
    <property type="protein sequence ID" value="CDN39669.1"/>
    <property type="molecule type" value="Genomic_DNA"/>
</dbReference>
<reference evidence="1" key="2">
    <citation type="submission" date="2014-01" db="EMBL/GenBank/DDBJ databases">
        <authorList>
            <person name="Aslett M."/>
        </authorList>
    </citation>
    <scope>NUCLEOTIDE SEQUENCE [LARGE SCALE GENOMIC DNA]</scope>
    <source>
        <strain evidence="1">DB27</strain>
    </source>
</reference>
<dbReference type="HOGENOM" id="CLU_1591251_0_0_9"/>
<proteinExistence type="predicted"/>
<name>W8YDP9_BACTU</name>
<dbReference type="AlphaFoldDB" id="W8YDP9"/>
<protein>
    <recommendedName>
        <fullName evidence="2">BclA C-terminal domain-containing protein</fullName>
    </recommendedName>
</protein>
<sequence length="169" mass="17931">MYYSNCEVTKINCKPNPASTLPAFGFAFTSNSPQFASLFTPLLLPSTSSNPNITAPVINDTVSVEDGIKIQRAGIYQISYTLTISLNNPTTTPETVRFFLSLNTPINIIPGSGTAVRSNVLGTGEVYVSSGVILINLNPGNLIRIVPVELSGIVDIRAAALTVIQLVSS</sequence>